<organism evidence="4">
    <name type="scientific">marine metagenome</name>
    <dbReference type="NCBI Taxonomy" id="408172"/>
    <lineage>
        <taxon>unclassified sequences</taxon>
        <taxon>metagenomes</taxon>
        <taxon>ecological metagenomes</taxon>
    </lineage>
</organism>
<reference evidence="4" key="1">
    <citation type="submission" date="2018-05" db="EMBL/GenBank/DDBJ databases">
        <authorList>
            <person name="Lanie J.A."/>
            <person name="Ng W.-L."/>
            <person name="Kazmierczak K.M."/>
            <person name="Andrzejewski T.M."/>
            <person name="Davidsen T.M."/>
            <person name="Wayne K.J."/>
            <person name="Tettelin H."/>
            <person name="Glass J.I."/>
            <person name="Rusch D."/>
            <person name="Podicherti R."/>
            <person name="Tsui H.-C.T."/>
            <person name="Winkler M.E."/>
        </authorList>
    </citation>
    <scope>NUCLEOTIDE SEQUENCE</scope>
</reference>
<dbReference type="InterPro" id="IPR000863">
    <property type="entry name" value="Sulfotransferase_dom"/>
</dbReference>
<dbReference type="SUPFAM" id="SSF52540">
    <property type="entry name" value="P-loop containing nucleoside triphosphate hydrolases"/>
    <property type="match status" value="1"/>
</dbReference>
<proteinExistence type="predicted"/>
<dbReference type="Gene3D" id="3.40.50.300">
    <property type="entry name" value="P-loop containing nucleotide triphosphate hydrolases"/>
    <property type="match status" value="1"/>
</dbReference>
<evidence type="ECO:0000256" key="1">
    <source>
        <dbReference type="ARBA" id="ARBA00022679"/>
    </source>
</evidence>
<evidence type="ECO:0000259" key="3">
    <source>
        <dbReference type="Pfam" id="PF00685"/>
    </source>
</evidence>
<keyword evidence="1" id="KW-0808">Transferase</keyword>
<evidence type="ECO:0000313" key="4">
    <source>
        <dbReference type="EMBL" id="SUZ51999.1"/>
    </source>
</evidence>
<dbReference type="InterPro" id="IPR027417">
    <property type="entry name" value="P-loop_NTPase"/>
</dbReference>
<dbReference type="GO" id="GO:0008146">
    <property type="term" value="F:sulfotransferase activity"/>
    <property type="evidence" value="ECO:0007669"/>
    <property type="project" value="InterPro"/>
</dbReference>
<dbReference type="PANTHER" id="PTHR10605:SF56">
    <property type="entry name" value="BIFUNCTIONAL HEPARAN SULFATE N-DEACETYLASE_N-SULFOTRANSFERASE"/>
    <property type="match status" value="1"/>
</dbReference>
<dbReference type="EMBL" id="UINC01000251">
    <property type="protein sequence ID" value="SUZ51999.1"/>
    <property type="molecule type" value="Genomic_DNA"/>
</dbReference>
<dbReference type="Pfam" id="PF00685">
    <property type="entry name" value="Sulfotransfer_1"/>
    <property type="match status" value="1"/>
</dbReference>
<evidence type="ECO:0000256" key="2">
    <source>
        <dbReference type="ARBA" id="ARBA00023180"/>
    </source>
</evidence>
<name>A0A381NC34_9ZZZZ</name>
<gene>
    <name evidence="4" type="ORF">METZ01_LOCUS4853</name>
</gene>
<sequence length="294" mass="33578">MKQLKPNFFIIGAPKCGTTSLSVYLSEHPEVVMSHPKEPHYFSTDIENGRMTDQSKYLACFAQDKTPIAVGEASTLYLYSKDAIQNILEFNPNAKFIVMLRKPIDIVLSFHQVALNYFGETETNLETAWDLQIVRQNGKQIPKGCPDPQLLMYGEIAKLGAQVKRLTDHVKSDQIKFIYFDEFVNKTDKVYCSVLEFLKVNKNHTPSFENHNPTRPIKFNKLTKIVNQAVGLKKTVGIKKQFGVAKKIHTVNVKGEPPKQMSRTLKTTMNVYFEKDIQLLSDLMNKNLSDWSNQ</sequence>
<dbReference type="PANTHER" id="PTHR10605">
    <property type="entry name" value="HEPARAN SULFATE SULFOTRANSFERASE"/>
    <property type="match status" value="1"/>
</dbReference>
<keyword evidence="2" id="KW-0325">Glycoprotein</keyword>
<dbReference type="InterPro" id="IPR037359">
    <property type="entry name" value="NST/OST"/>
</dbReference>
<accession>A0A381NC34</accession>
<protein>
    <recommendedName>
        <fullName evidence="3">Sulfotransferase domain-containing protein</fullName>
    </recommendedName>
</protein>
<dbReference type="AlphaFoldDB" id="A0A381NC34"/>
<feature type="domain" description="Sulfotransferase" evidence="3">
    <location>
        <begin position="6"/>
        <end position="204"/>
    </location>
</feature>